<keyword evidence="9 12" id="KW-0472">Membrane</keyword>
<dbReference type="InterPro" id="IPR000742">
    <property type="entry name" value="EGF"/>
</dbReference>
<dbReference type="CDD" id="cd00055">
    <property type="entry name" value="EGF_Lam"/>
    <property type="match status" value="1"/>
</dbReference>
<feature type="transmembrane region" description="Helical" evidence="12">
    <location>
        <begin position="117"/>
        <end position="138"/>
    </location>
</feature>
<keyword evidence="7" id="KW-0677">Repeat</keyword>
<gene>
    <name evidence="14" type="primary">Acey_s0017.g3342</name>
    <name evidence="14" type="synonym">Acey-ten-1</name>
    <name evidence="14" type="ORF">Y032_0017g3342</name>
</gene>
<organism evidence="14 15">
    <name type="scientific">Ancylostoma ceylanicum</name>
    <dbReference type="NCBI Taxonomy" id="53326"/>
    <lineage>
        <taxon>Eukaryota</taxon>
        <taxon>Metazoa</taxon>
        <taxon>Ecdysozoa</taxon>
        <taxon>Nematoda</taxon>
        <taxon>Chromadorea</taxon>
        <taxon>Rhabditida</taxon>
        <taxon>Rhabditina</taxon>
        <taxon>Rhabditomorpha</taxon>
        <taxon>Strongyloidea</taxon>
        <taxon>Ancylostomatidae</taxon>
        <taxon>Ancylostomatinae</taxon>
        <taxon>Ancylostoma</taxon>
    </lineage>
</organism>
<comment type="subcellular location">
    <subcellularLocation>
        <location evidence="2">Cell membrane</location>
    </subcellularLocation>
    <subcellularLocation>
        <location evidence="1">Membrane</location>
        <topology evidence="1">Single-pass membrane protein</topology>
    </subcellularLocation>
</comment>
<name>A0A016V428_9BILA</name>
<evidence type="ECO:0000256" key="7">
    <source>
        <dbReference type="ARBA" id="ARBA00022737"/>
    </source>
</evidence>
<accession>A0A016V428</accession>
<dbReference type="Pfam" id="PF25021">
    <property type="entry name" value="TEN_NHL"/>
    <property type="match status" value="1"/>
</dbReference>
<dbReference type="PANTHER" id="PTHR11219">
    <property type="entry name" value="TENEURIN AND N-ACETYLGLUCOSAMINE-1-PHOSPHODIESTER ALPHA-N-ACETYLGLUCOSAMINIDASE"/>
    <property type="match status" value="1"/>
</dbReference>
<dbReference type="FunFam" id="2.10.25.10:FF:000021">
    <property type="entry name" value="Teneurin transmembrane protein 2"/>
    <property type="match status" value="1"/>
</dbReference>
<dbReference type="Gene3D" id="2.120.10.30">
    <property type="entry name" value="TolB, C-terminal domain"/>
    <property type="match status" value="1"/>
</dbReference>
<keyword evidence="8 12" id="KW-1133">Transmembrane helix</keyword>
<dbReference type="Pfam" id="PF25024">
    <property type="entry name" value="EGF_TEN"/>
    <property type="match status" value="1"/>
</dbReference>
<keyword evidence="4" id="KW-1003">Cell membrane</keyword>
<feature type="disulfide bond" evidence="11">
    <location>
        <begin position="316"/>
        <end position="326"/>
    </location>
</feature>
<dbReference type="InterPro" id="IPR028916">
    <property type="entry name" value="Tox-GHH_dom"/>
</dbReference>
<dbReference type="GO" id="GO:0008038">
    <property type="term" value="P:neuron recognition"/>
    <property type="evidence" value="ECO:0007669"/>
    <property type="project" value="UniProtKB-ARBA"/>
</dbReference>
<dbReference type="GO" id="GO:0008045">
    <property type="term" value="P:motor neuron axon guidance"/>
    <property type="evidence" value="ECO:0007669"/>
    <property type="project" value="TreeGrafter"/>
</dbReference>
<dbReference type="InterPro" id="IPR051216">
    <property type="entry name" value="Teneurin"/>
</dbReference>
<dbReference type="EMBL" id="JARK01001353">
    <property type="protein sequence ID" value="EYC22429.1"/>
    <property type="molecule type" value="Genomic_DNA"/>
</dbReference>
<protein>
    <recommendedName>
        <fullName evidence="13">EGF-like domain-containing protein</fullName>
    </recommendedName>
</protein>
<dbReference type="PROSITE" id="PS01186">
    <property type="entry name" value="EGF_2"/>
    <property type="match status" value="2"/>
</dbReference>
<evidence type="ECO:0000313" key="15">
    <source>
        <dbReference type="Proteomes" id="UP000024635"/>
    </source>
</evidence>
<feature type="disulfide bond" evidence="11">
    <location>
        <begin position="591"/>
        <end position="601"/>
    </location>
</feature>
<evidence type="ECO:0000256" key="8">
    <source>
        <dbReference type="ARBA" id="ARBA00022989"/>
    </source>
</evidence>
<evidence type="ECO:0000256" key="4">
    <source>
        <dbReference type="ARBA" id="ARBA00022475"/>
    </source>
</evidence>
<dbReference type="STRING" id="53326.A0A016V428"/>
<dbReference type="InterPro" id="IPR002049">
    <property type="entry name" value="LE_dom"/>
</dbReference>
<evidence type="ECO:0000256" key="10">
    <source>
        <dbReference type="ARBA" id="ARBA00023157"/>
    </source>
</evidence>
<dbReference type="InterPro" id="IPR011042">
    <property type="entry name" value="6-blade_b-propeller_TolB-like"/>
</dbReference>
<evidence type="ECO:0000256" key="6">
    <source>
        <dbReference type="ARBA" id="ARBA00022692"/>
    </source>
</evidence>
<evidence type="ECO:0000256" key="12">
    <source>
        <dbReference type="SAM" id="Phobius"/>
    </source>
</evidence>
<dbReference type="Pfam" id="PF25023">
    <property type="entry name" value="TEN_YD-shell"/>
    <property type="match status" value="1"/>
</dbReference>
<evidence type="ECO:0000256" key="9">
    <source>
        <dbReference type="ARBA" id="ARBA00023136"/>
    </source>
</evidence>
<dbReference type="Proteomes" id="UP000024635">
    <property type="component" value="Unassembled WGS sequence"/>
</dbReference>
<feature type="domain" description="EGF-like" evidence="13">
    <location>
        <begin position="377"/>
        <end position="410"/>
    </location>
</feature>
<evidence type="ECO:0000256" key="2">
    <source>
        <dbReference type="ARBA" id="ARBA00004236"/>
    </source>
</evidence>
<dbReference type="Gene3D" id="2.10.25.10">
    <property type="entry name" value="Laminin"/>
    <property type="match status" value="6"/>
</dbReference>
<evidence type="ECO:0000259" key="13">
    <source>
        <dbReference type="PROSITE" id="PS50026"/>
    </source>
</evidence>
<dbReference type="SUPFAM" id="SSF63825">
    <property type="entry name" value="YWTD domain"/>
    <property type="match status" value="1"/>
</dbReference>
<dbReference type="PANTHER" id="PTHR11219:SF69">
    <property type="entry name" value="TENEURIN-A"/>
    <property type="match status" value="1"/>
</dbReference>
<dbReference type="SMART" id="SM00181">
    <property type="entry name" value="EGF"/>
    <property type="match status" value="7"/>
</dbReference>
<evidence type="ECO:0000256" key="3">
    <source>
        <dbReference type="ARBA" id="ARBA00009385"/>
    </source>
</evidence>
<feature type="disulfide bond" evidence="11">
    <location>
        <begin position="615"/>
        <end position="624"/>
    </location>
</feature>
<comment type="caution">
    <text evidence="11">Lacks conserved residue(s) required for the propagation of feature annotation.</text>
</comment>
<dbReference type="Pfam" id="PF24329">
    <property type="entry name" value="FN-plug_TEN1-4"/>
    <property type="match status" value="1"/>
</dbReference>
<dbReference type="PROSITE" id="PS50026">
    <property type="entry name" value="EGF_3"/>
    <property type="match status" value="3"/>
</dbReference>
<evidence type="ECO:0000313" key="14">
    <source>
        <dbReference type="EMBL" id="EYC22429.1"/>
    </source>
</evidence>
<proteinExistence type="inferred from homology"/>
<comment type="similarity">
    <text evidence="3">Belongs to the tenascin family. Teneurin subfamily.</text>
</comment>
<feature type="disulfide bond" evidence="11">
    <location>
        <begin position="400"/>
        <end position="409"/>
    </location>
</feature>
<evidence type="ECO:0000256" key="1">
    <source>
        <dbReference type="ARBA" id="ARBA00004167"/>
    </source>
</evidence>
<dbReference type="Pfam" id="PF15636">
    <property type="entry name" value="Tox-GHH"/>
    <property type="match status" value="1"/>
</dbReference>
<dbReference type="Gene3D" id="2.40.10.500">
    <property type="match status" value="1"/>
</dbReference>
<dbReference type="Pfam" id="PF25020">
    <property type="entry name" value="TTR_TEN1-4"/>
    <property type="match status" value="1"/>
</dbReference>
<feature type="disulfide bond" evidence="11">
    <location>
        <begin position="334"/>
        <end position="343"/>
    </location>
</feature>
<dbReference type="Gene3D" id="2.180.10.10">
    <property type="entry name" value="RHS repeat-associated core"/>
    <property type="match status" value="1"/>
</dbReference>
<dbReference type="InterPro" id="IPR056820">
    <property type="entry name" value="TEN_TTR-like"/>
</dbReference>
<reference evidence="15" key="1">
    <citation type="journal article" date="2015" name="Nat. Genet.">
        <title>The genome and transcriptome of the zoonotic hookworm Ancylostoma ceylanicum identify infection-specific gene families.</title>
        <authorList>
            <person name="Schwarz E.M."/>
            <person name="Hu Y."/>
            <person name="Antoshechkin I."/>
            <person name="Miller M.M."/>
            <person name="Sternberg P.W."/>
            <person name="Aroian R.V."/>
        </authorList>
    </citation>
    <scope>NUCLEOTIDE SEQUENCE</scope>
    <source>
        <strain evidence="15">HY135</strain>
    </source>
</reference>
<keyword evidence="15" id="KW-1185">Reference proteome</keyword>
<keyword evidence="5 11" id="KW-0245">EGF-like domain</keyword>
<evidence type="ECO:0000256" key="5">
    <source>
        <dbReference type="ARBA" id="ARBA00022536"/>
    </source>
</evidence>
<dbReference type="OrthoDB" id="442731at2759"/>
<dbReference type="InterPro" id="IPR056823">
    <property type="entry name" value="TEN-like_YD-shell"/>
</dbReference>
<dbReference type="InterPro" id="IPR057627">
    <property type="entry name" value="FN-plug_TEN1-4"/>
</dbReference>
<dbReference type="GO" id="GO:0005886">
    <property type="term" value="C:plasma membrane"/>
    <property type="evidence" value="ECO:0007669"/>
    <property type="project" value="UniProtKB-SubCell"/>
</dbReference>
<dbReference type="PROSITE" id="PS00022">
    <property type="entry name" value="EGF_1"/>
    <property type="match status" value="3"/>
</dbReference>
<feature type="domain" description="EGF-like" evidence="13">
    <location>
        <begin position="312"/>
        <end position="344"/>
    </location>
</feature>
<keyword evidence="6 12" id="KW-0812">Transmembrane</keyword>
<dbReference type="InterPro" id="IPR057629">
    <property type="entry name" value="Teneurin1-4_GBD"/>
</dbReference>
<dbReference type="InterPro" id="IPR056822">
    <property type="entry name" value="TEN_NHL"/>
</dbReference>
<keyword evidence="10 11" id="KW-1015">Disulfide bond</keyword>
<comment type="caution">
    <text evidence="14">The sequence shown here is derived from an EMBL/GenBank/DDBJ whole genome shotgun (WGS) entry which is preliminary data.</text>
</comment>
<sequence length="2502" mass="274989">MYSATGIVAPATRTYCTLPKRSRRDDDTFLIYGIATPPSPFNVTPISVRTTTSTLSPASQTRYMSDQCRTVRTTDPTAALIKYPTTASIVQQPTKRRTPKKTVPEMKPSYSSKRPSLCSLFLAAALLIALIIIILLLLRSPSYVYSQTTPVSSTTDNRISIDETSLRPLPSVISLGQRVEADILPQHMTNTELFIARAGRVAFNVTVGAGAQMVLLGRHAVAPSLSLHDFYHPLRADRLAPPSPSHSVETTRHKRQTQEMIAPRYAVFEHFLVDGRWYLSVINERNRVEPISLVAYAVATPTESSADGANPLAVRCEADCNGHGECLPGGRCRCAAGYTGEACEEPVCPVVCSGNGVFSGGVCVCKTGFKGKECDVHAHWCEIADCSGHGRCGDEGVCHCERGWTGDGCELRACPHPTCSDRGVCVDGRCYCADGWRGVDCGTPIVEPTQAVERTPTIVAALVPAVELIPATAPTEKPRQVSRELDRQKLPEPSKFIHPPPNCNNHGKFVAGVCRCDQGWEGVECEREVCPACQHGVCMNGLCVCETGWSGDLCDQAECPIGCLEHGKCLKNGTCVCDKGWNGENCYMEGCPLSCSGHGECRYSQGLAEGWRCVCQPSYTGNDCAVPIETDCRDGLDNDNDGLTDCDDPECCSSSECSREAVCAAVPAPVDVLLRLPAVQNANFYQRVSFIIKNDSVQSYSDHSQFNESMVSVIRGRVVWNGGASSESTSTVALPGVRVSDAANPLYGFTLTRLDGEFDLLVNGGRTVNLQFLRSPFQRIKRSVYVPPNEIVIVDPIRMARDEMRELYARPECAVANRALPTPVLRPEWTVSTEGIPSARDSAATLIVDTRSVLQSLPLPGSSVRLVYDSSRVSASESILVIGLLPEKIDPDLRLVHVLVDIAGRKFEKKLAPSENLTYVWSWDKLNVYRQSDHGMVPANVRIGYEYRACGRPSEIAWVKRRIFMEGARARRLEGGAWSVDIHHHLDAVNGVLEMGNGGRRFIANAVPMLELFVGSNKRRPLECQNCNGLATDASLFRPSALAHGLDGSVFVGDHNLIRRVGPDGQISTVLSLSLPDTSYPYYLAVSPVDGSLAISLPLHKQIWKVSSHSPVDPAANHEVLAGDGTACSAAADACGDGGPAVDAQLFFPKGIAYDGQGNLFVTDGRRLRVIDTTGTIRSIGDTSFDRAPSCDRALFSLAKLQLEWPTSLSVHLPTGQIFVLDSNVVYQLDRAQDTAEIVIGALSTCQNVSSRHVLRNARDIAAATDGSLYVIESDGKKLNQIRRLSADRTSFPVYAGQKTACACDVAACGCDDNASPSSQVSARVALFSSPASVSVDAAGRVYVADAANGKVKRVVPRVARYDSVSRQYSVVDADRNELYLFNRYGLHTSTQSLITGAVLYNFTYNVDTSLGRLTSIHGAGGYQLRFIRANESHCTIETPSGQRTVLVASIYDGVIESVQTGTSEPVRLNYLSGGLLVSRSQGGSATVFEYNEKGQATVMRRDGEEFRIGDEQVSSGRVITTVLRNGAHFATFSSRGSEVAYEGTSPSRIIYMDDGFSVTHGGMTSLLDAQTHPAHGETSILKMKTTVDAIQNPSRRSLTSRFDWRPFVKRGGAERRIAEVGARPRVNGVNAFSVTFDRVTRSDVISAKSEDETLRLTYMDSGELKTIAQEAVMDLEPAYRLANLTIRYDSLGRRNELIWGNRSTQVTYDRQNRIVERVVKGAISTKYAYSKELRHPATVELPGGLKYSLKYDSRGRLRELTTPAAETHHFSATPYGSGRVVKRRIPFTKKSFVAAEDSEGRLLEWLTADEQHHVLKEYDQYGRVVKEVCDGGATTYSYNGDHVSSVTSPQHQVNLTWQGPLPVSISERRMTRKGWRDSSFAVEYDELMRPTSVQAVIAGTAVEPIQLTYDDRTAFMSSFAGYQILRESTMVRIQGFKMMHETSLDAYRSPSSLKIVIGDVRLSLVTTRDSAGRATMNMWRTINGEFAEKRTFDVQGRLASCEMNGKERWSFTYNDDSRPLLVNDMTFDWHAGGVPKKAGRAEYALDGNGWTIKRGDVSFEMDGYGRLIGARGPSIDVKMEYDYQNRLVFYRNGAVSYSLYYALPHLPRRVSHFQSSSDSSATSILYTEEGVAFAMSRDGYRYALALDDESSLRYVLTESGIEKEIHRDPFGRVIADTQGSLWIPLGYRGGVDIPELSVVIMPNSRPYDTVIGRYMSFGPAHIGRVHFDDVTRSVDPFALEAIEVAPLIPTDLSSWFRLAGLSPSLLPSSDLHLSCHHSVCARSLASFPTRLRVFSQLPSLPSSDLLDETFTSMYPSDDVTFAVEDAGFHELLVLTPNGRMTTVETLPGLTANESALIKSIIEPAHETGWRVFGTSWERHLVRPDPVPQSLTSASLPHFTLVVSRDTAELRNGKTKIFVHFASDAETVNKSLMEDLRRKEGPAVWRAERRRVERGESRQQWSDRERRELLSKGAVAGYTIEMDELSRARFSSVHTWRFAKTT</sequence>
<dbReference type="Pfam" id="PF23093">
    <property type="entry name" value="GBD_Tenm3"/>
    <property type="match status" value="1"/>
</dbReference>
<feature type="domain" description="EGF-like" evidence="13">
    <location>
        <begin position="587"/>
        <end position="625"/>
    </location>
</feature>
<dbReference type="FunFam" id="2.10.25.10:FF:000013">
    <property type="entry name" value="Teneurin transmembrane protein 4"/>
    <property type="match status" value="1"/>
</dbReference>
<evidence type="ECO:0000256" key="11">
    <source>
        <dbReference type="PROSITE-ProRule" id="PRU00076"/>
    </source>
</evidence>